<protein>
    <submittedName>
        <fullName evidence="2">Uncharacterized protein</fullName>
    </submittedName>
</protein>
<dbReference type="EMBL" id="QVTE01000011">
    <property type="protein sequence ID" value="RFU70772.1"/>
    <property type="molecule type" value="Genomic_DNA"/>
</dbReference>
<sequence>MDLSYLGLVVSFIMSLYLFIVAFIEALNISNNEEGKVRGGTLIMSLTLAFVFSGFTYIFNF</sequence>
<evidence type="ECO:0000313" key="3">
    <source>
        <dbReference type="Proteomes" id="UP000264541"/>
    </source>
</evidence>
<accession>A0A372LSJ8</accession>
<feature type="transmembrane region" description="Helical" evidence="1">
    <location>
        <begin position="6"/>
        <end position="27"/>
    </location>
</feature>
<evidence type="ECO:0000256" key="1">
    <source>
        <dbReference type="SAM" id="Phobius"/>
    </source>
</evidence>
<keyword evidence="1" id="KW-0812">Transmembrane</keyword>
<keyword evidence="1" id="KW-1133">Transmembrane helix</keyword>
<proteinExistence type="predicted"/>
<feature type="transmembrane region" description="Helical" evidence="1">
    <location>
        <begin position="39"/>
        <end position="59"/>
    </location>
</feature>
<keyword evidence="3" id="KW-1185">Reference proteome</keyword>
<name>A0A372LSJ8_9BACI</name>
<dbReference type="RefSeq" id="WP_117325510.1">
    <property type="nucleotide sequence ID" value="NZ_QVTE01000011.1"/>
</dbReference>
<organism evidence="2 3">
    <name type="scientific">Peribacillus saganii</name>
    <dbReference type="NCBI Taxonomy" id="2303992"/>
    <lineage>
        <taxon>Bacteria</taxon>
        <taxon>Bacillati</taxon>
        <taxon>Bacillota</taxon>
        <taxon>Bacilli</taxon>
        <taxon>Bacillales</taxon>
        <taxon>Bacillaceae</taxon>
        <taxon>Peribacillus</taxon>
    </lineage>
</organism>
<reference evidence="2 3" key="1">
    <citation type="submission" date="2018-08" db="EMBL/GenBank/DDBJ databases">
        <title>Bacillus chawlae sp. nov., Bacillus glennii sp. nov., and Bacillus saganii sp. nov. Isolated from the Vehicle Assembly Building at Kennedy Space Center where the Viking Spacecraft were Assembled.</title>
        <authorList>
            <person name="Seuylemezian A."/>
            <person name="Vaishampayan P."/>
        </authorList>
    </citation>
    <scope>NUCLEOTIDE SEQUENCE [LARGE SCALE GENOMIC DNA]</scope>
    <source>
        <strain evidence="2 3">V47-23a</strain>
    </source>
</reference>
<comment type="caution">
    <text evidence="2">The sequence shown here is derived from an EMBL/GenBank/DDBJ whole genome shotgun (WGS) entry which is preliminary data.</text>
</comment>
<dbReference type="Proteomes" id="UP000264541">
    <property type="component" value="Unassembled WGS sequence"/>
</dbReference>
<evidence type="ECO:0000313" key="2">
    <source>
        <dbReference type="EMBL" id="RFU70772.1"/>
    </source>
</evidence>
<dbReference type="AlphaFoldDB" id="A0A372LSJ8"/>
<gene>
    <name evidence="2" type="ORF">D0469_04785</name>
</gene>
<dbReference type="OrthoDB" id="2939462at2"/>
<keyword evidence="1" id="KW-0472">Membrane</keyword>